<evidence type="ECO:0000259" key="11">
    <source>
        <dbReference type="PROSITE" id="PS50109"/>
    </source>
</evidence>
<dbReference type="CDD" id="cd00082">
    <property type="entry name" value="HisKA"/>
    <property type="match status" value="1"/>
</dbReference>
<feature type="compositionally biased region" description="Low complexity" evidence="9">
    <location>
        <begin position="489"/>
        <end position="516"/>
    </location>
</feature>
<keyword evidence="10" id="KW-0812">Transmembrane</keyword>
<protein>
    <recommendedName>
        <fullName evidence="2">histidine kinase</fullName>
        <ecNumber evidence="2">2.7.13.3</ecNumber>
    </recommendedName>
</protein>
<dbReference type="SMART" id="SM00388">
    <property type="entry name" value="HisKA"/>
    <property type="match status" value="1"/>
</dbReference>
<keyword evidence="7" id="KW-0067">ATP-binding</keyword>
<evidence type="ECO:0000313" key="13">
    <source>
        <dbReference type="Proteomes" id="UP000494269"/>
    </source>
</evidence>
<dbReference type="GO" id="GO:0005524">
    <property type="term" value="F:ATP binding"/>
    <property type="evidence" value="ECO:0007669"/>
    <property type="project" value="UniProtKB-KW"/>
</dbReference>
<dbReference type="InterPro" id="IPR050351">
    <property type="entry name" value="BphY/WalK/GraS-like"/>
</dbReference>
<dbReference type="InterPro" id="IPR036097">
    <property type="entry name" value="HisK_dim/P_sf"/>
</dbReference>
<dbReference type="GO" id="GO:0007234">
    <property type="term" value="P:osmosensory signaling via phosphorelay pathway"/>
    <property type="evidence" value="ECO:0007669"/>
    <property type="project" value="TreeGrafter"/>
</dbReference>
<dbReference type="Gene3D" id="1.10.287.130">
    <property type="match status" value="1"/>
</dbReference>
<evidence type="ECO:0000256" key="6">
    <source>
        <dbReference type="ARBA" id="ARBA00022777"/>
    </source>
</evidence>
<feature type="transmembrane region" description="Helical" evidence="10">
    <location>
        <begin position="105"/>
        <end position="129"/>
    </location>
</feature>
<feature type="transmembrane region" description="Helical" evidence="10">
    <location>
        <begin position="135"/>
        <end position="155"/>
    </location>
</feature>
<evidence type="ECO:0000256" key="9">
    <source>
        <dbReference type="SAM" id="MobiDB-lite"/>
    </source>
</evidence>
<dbReference type="GO" id="GO:0000155">
    <property type="term" value="F:phosphorelay sensor kinase activity"/>
    <property type="evidence" value="ECO:0007669"/>
    <property type="project" value="InterPro"/>
</dbReference>
<feature type="transmembrane region" description="Helical" evidence="10">
    <location>
        <begin position="24"/>
        <end position="44"/>
    </location>
</feature>
<dbReference type="Pfam" id="PF02518">
    <property type="entry name" value="HATPase_c"/>
    <property type="match status" value="1"/>
</dbReference>
<keyword evidence="4 12" id="KW-0808">Transferase</keyword>
<keyword evidence="10" id="KW-0472">Membrane</keyword>
<dbReference type="InterPro" id="IPR003661">
    <property type="entry name" value="HisK_dim/P_dom"/>
</dbReference>
<dbReference type="SUPFAM" id="SSF55874">
    <property type="entry name" value="ATPase domain of HSP90 chaperone/DNA topoisomerase II/histidine kinase"/>
    <property type="match status" value="1"/>
</dbReference>
<dbReference type="SUPFAM" id="SSF47384">
    <property type="entry name" value="Homodimeric domain of signal transducing histidine kinase"/>
    <property type="match status" value="1"/>
</dbReference>
<keyword evidence="6 12" id="KW-0418">Kinase</keyword>
<comment type="catalytic activity">
    <reaction evidence="1">
        <text>ATP + protein L-histidine = ADP + protein N-phospho-L-histidine.</text>
        <dbReference type="EC" id="2.7.13.3"/>
    </reaction>
</comment>
<gene>
    <name evidence="12" type="primary">sasA_7</name>
    <name evidence="12" type="ORF">LMG3441_02400</name>
</gene>
<dbReference type="PANTHER" id="PTHR42878">
    <property type="entry name" value="TWO-COMPONENT HISTIDINE KINASE"/>
    <property type="match status" value="1"/>
</dbReference>
<feature type="region of interest" description="Disordered" evidence="9">
    <location>
        <begin position="481"/>
        <end position="516"/>
    </location>
</feature>
<keyword evidence="3" id="KW-0597">Phosphoprotein</keyword>
<dbReference type="AlphaFoldDB" id="A0A6S6ZUU0"/>
<evidence type="ECO:0000256" key="5">
    <source>
        <dbReference type="ARBA" id="ARBA00022741"/>
    </source>
</evidence>
<dbReference type="InterPro" id="IPR036890">
    <property type="entry name" value="HATPase_C_sf"/>
</dbReference>
<dbReference type="EMBL" id="CADIJQ010000003">
    <property type="protein sequence ID" value="CAB3698195.1"/>
    <property type="molecule type" value="Genomic_DNA"/>
</dbReference>
<keyword evidence="8" id="KW-0902">Two-component regulatory system</keyword>
<dbReference type="SMART" id="SM00387">
    <property type="entry name" value="HATPase_c"/>
    <property type="match status" value="1"/>
</dbReference>
<feature type="transmembrane region" description="Helical" evidence="10">
    <location>
        <begin position="51"/>
        <end position="69"/>
    </location>
</feature>
<evidence type="ECO:0000256" key="8">
    <source>
        <dbReference type="ARBA" id="ARBA00023012"/>
    </source>
</evidence>
<evidence type="ECO:0000256" key="10">
    <source>
        <dbReference type="SAM" id="Phobius"/>
    </source>
</evidence>
<dbReference type="EC" id="2.7.13.3" evidence="2"/>
<dbReference type="InterPro" id="IPR003594">
    <property type="entry name" value="HATPase_dom"/>
</dbReference>
<dbReference type="GO" id="GO:0030295">
    <property type="term" value="F:protein kinase activator activity"/>
    <property type="evidence" value="ECO:0007669"/>
    <property type="project" value="TreeGrafter"/>
</dbReference>
<evidence type="ECO:0000313" key="12">
    <source>
        <dbReference type="EMBL" id="CAB3698195.1"/>
    </source>
</evidence>
<reference evidence="12 13" key="1">
    <citation type="submission" date="2020-04" db="EMBL/GenBank/DDBJ databases">
        <authorList>
            <person name="De Canck E."/>
        </authorList>
    </citation>
    <scope>NUCLEOTIDE SEQUENCE [LARGE SCALE GENOMIC DNA]</scope>
    <source>
        <strain evidence="12 13">LMG 3441</strain>
    </source>
</reference>
<feature type="domain" description="Histidine kinase" evidence="11">
    <location>
        <begin position="263"/>
        <end position="479"/>
    </location>
</feature>
<feature type="transmembrane region" description="Helical" evidence="10">
    <location>
        <begin position="196"/>
        <end position="218"/>
    </location>
</feature>
<sequence length="516" mass="54745">MLLCVLLWPGVVWAYGLNGSYDDMQLGLTAGVAMACGLACVVAWGYTRDALFGAGLAFMLLEGLFRSLPAFLPPGALQAGSFAALLALTAPLLATRFADTPQASLLASACRGLAIVLAGVAALALIFVYETENGLIPALIAGVCAGISVPLCLWFGARTLLRKTDRLLSLALAGVYVASAWMLGHDAWLSDGADNAGTVAELVRLLLVFGALLSVALARQSRPPLSAKQPAHDYADAEHVAQGELRLAELAGALDTQRQMNALISHELRAPLATISAAAQSLDMILSDSGEAVDNRLGRIHRSVARMTELMDQLLNQDRLEEQAWTPRGEYTDLAELARDVVTAMQPDTAHALVVQADDQLPVYCDRPLTSVVVRNLIHNAIKYSPANEPVKIEAGQVRVNDVPMAWIAVVDRGPGIGEEEQTRIFEPHFRRSAHRETQGMGIGLYLARRICQNQGGSLTMQSTVGVGTRFVITLPVKANSANSPDQVNAASSENPANPASAADSSDSPDAQAANT</sequence>
<keyword evidence="5" id="KW-0547">Nucleotide-binding</keyword>
<name>A0A6S6ZUU0_9BURK</name>
<dbReference type="Proteomes" id="UP000494269">
    <property type="component" value="Unassembled WGS sequence"/>
</dbReference>
<keyword evidence="13" id="KW-1185">Reference proteome</keyword>
<accession>A0A6S6ZUU0</accession>
<dbReference type="InterPro" id="IPR005467">
    <property type="entry name" value="His_kinase_dom"/>
</dbReference>
<dbReference type="InterPro" id="IPR004358">
    <property type="entry name" value="Sig_transdc_His_kin-like_C"/>
</dbReference>
<evidence type="ECO:0000256" key="1">
    <source>
        <dbReference type="ARBA" id="ARBA00000085"/>
    </source>
</evidence>
<dbReference type="PROSITE" id="PS50109">
    <property type="entry name" value="HIS_KIN"/>
    <property type="match status" value="1"/>
</dbReference>
<evidence type="ECO:0000256" key="2">
    <source>
        <dbReference type="ARBA" id="ARBA00012438"/>
    </source>
</evidence>
<evidence type="ECO:0000256" key="4">
    <source>
        <dbReference type="ARBA" id="ARBA00022679"/>
    </source>
</evidence>
<proteinExistence type="predicted"/>
<feature type="transmembrane region" description="Helical" evidence="10">
    <location>
        <begin position="75"/>
        <end position="93"/>
    </location>
</feature>
<keyword evidence="10" id="KW-1133">Transmembrane helix</keyword>
<organism evidence="12 13">
    <name type="scientific">Achromobacter kerstersii</name>
    <dbReference type="NCBI Taxonomy" id="1353890"/>
    <lineage>
        <taxon>Bacteria</taxon>
        <taxon>Pseudomonadati</taxon>
        <taxon>Pseudomonadota</taxon>
        <taxon>Betaproteobacteria</taxon>
        <taxon>Burkholderiales</taxon>
        <taxon>Alcaligenaceae</taxon>
        <taxon>Achromobacter</taxon>
    </lineage>
</organism>
<dbReference type="GO" id="GO:0000156">
    <property type="term" value="F:phosphorelay response regulator activity"/>
    <property type="evidence" value="ECO:0007669"/>
    <property type="project" value="TreeGrafter"/>
</dbReference>
<dbReference type="CDD" id="cd00075">
    <property type="entry name" value="HATPase"/>
    <property type="match status" value="1"/>
</dbReference>
<dbReference type="PRINTS" id="PR00344">
    <property type="entry name" value="BCTRLSENSOR"/>
</dbReference>
<dbReference type="Pfam" id="PF00512">
    <property type="entry name" value="HisKA"/>
    <property type="match status" value="1"/>
</dbReference>
<dbReference type="PANTHER" id="PTHR42878:SF7">
    <property type="entry name" value="SENSOR HISTIDINE KINASE GLRK"/>
    <property type="match status" value="1"/>
</dbReference>
<evidence type="ECO:0000256" key="3">
    <source>
        <dbReference type="ARBA" id="ARBA00022553"/>
    </source>
</evidence>
<dbReference type="Gene3D" id="3.30.565.10">
    <property type="entry name" value="Histidine kinase-like ATPase, C-terminal domain"/>
    <property type="match status" value="1"/>
</dbReference>
<evidence type="ECO:0000256" key="7">
    <source>
        <dbReference type="ARBA" id="ARBA00022840"/>
    </source>
</evidence>
<feature type="transmembrane region" description="Helical" evidence="10">
    <location>
        <begin position="167"/>
        <end position="184"/>
    </location>
</feature>